<evidence type="ECO:0000256" key="1">
    <source>
        <dbReference type="SAM" id="Phobius"/>
    </source>
</evidence>
<feature type="transmembrane region" description="Helical" evidence="1">
    <location>
        <begin position="112"/>
        <end position="128"/>
    </location>
</feature>
<accession>A0A7D8ACU0</accession>
<feature type="transmembrane region" description="Helical" evidence="1">
    <location>
        <begin position="47"/>
        <end position="71"/>
    </location>
</feature>
<protein>
    <submittedName>
        <fullName evidence="2">Zinc ABC transporter permease</fullName>
    </submittedName>
</protein>
<organism evidence="2 3">
    <name type="scientific">Microbacterium esteraromaticum</name>
    <dbReference type="NCBI Taxonomy" id="57043"/>
    <lineage>
        <taxon>Bacteria</taxon>
        <taxon>Bacillati</taxon>
        <taxon>Actinomycetota</taxon>
        <taxon>Actinomycetes</taxon>
        <taxon>Micrococcales</taxon>
        <taxon>Microbacteriaceae</taxon>
        <taxon>Microbacterium</taxon>
    </lineage>
</organism>
<feature type="transmembrane region" description="Helical" evidence="1">
    <location>
        <begin position="348"/>
        <end position="381"/>
    </location>
</feature>
<dbReference type="Proteomes" id="UP000515708">
    <property type="component" value="Chromosome"/>
</dbReference>
<keyword evidence="1" id="KW-0812">Transmembrane</keyword>
<evidence type="ECO:0000313" key="3">
    <source>
        <dbReference type="Proteomes" id="UP000515708"/>
    </source>
</evidence>
<feature type="transmembrane region" description="Helical" evidence="1">
    <location>
        <begin position="317"/>
        <end position="336"/>
    </location>
</feature>
<dbReference type="EMBL" id="CP043732">
    <property type="protein sequence ID" value="QMU97384.1"/>
    <property type="molecule type" value="Genomic_DNA"/>
</dbReference>
<gene>
    <name evidence="2" type="ORF">FVO59_09275</name>
</gene>
<dbReference type="AlphaFoldDB" id="A0A7D8ACU0"/>
<evidence type="ECO:0000313" key="2">
    <source>
        <dbReference type="EMBL" id="QMU97384.1"/>
    </source>
</evidence>
<keyword evidence="1" id="KW-1133">Transmembrane helix</keyword>
<keyword evidence="1" id="KW-0472">Membrane</keyword>
<feature type="transmembrane region" description="Helical" evidence="1">
    <location>
        <begin position="135"/>
        <end position="154"/>
    </location>
</feature>
<reference evidence="2 3" key="1">
    <citation type="journal article" date="2020" name="Front. Microbiol.">
        <title>Design of Bacterial Strain-Specific qPCR Assays Using NGS Data and Publicly Available Resources and Its Application to Track Biocontrol Strains.</title>
        <authorList>
            <person name="Hernandez I."/>
            <person name="Sant C."/>
            <person name="Martinez R."/>
            <person name="Fernandez C."/>
        </authorList>
    </citation>
    <scope>NUCLEOTIDE SEQUENCE [LARGE SCALE GENOMIC DNA]</scope>
    <source>
        <strain evidence="2 3">B24</strain>
    </source>
</reference>
<feature type="transmembrane region" description="Helical" evidence="1">
    <location>
        <begin position="204"/>
        <end position="226"/>
    </location>
</feature>
<feature type="transmembrane region" description="Helical" evidence="1">
    <location>
        <begin position="174"/>
        <end position="192"/>
    </location>
</feature>
<sequence length="396" mass="42998">MSNHRASTASTLAPSIAALKTGAENAVSAFRFGDVKLFELLIGASIAFWRYPIGGIPGEILVICAVITVGMFRRAKGTSGNTLLVLGALYFAMIAFVVAVSILEGASWQQRTLRLALLALFALTIAGGRLDWRSIVVGAAVGLAINVGAFYAGLTPNKYPPFLTGWLMDKNVAGLYYATVGMLLLGVVRRYLLIVIVLATAFAFLWLTGSRTSLAAFVLAIGWWLMRNRAPLLLRLGAFLIGVRLLEWFEETFSQTGAFADREGTDILRESIHAAERAKVTLTPWHGQGLNSAWVDIPNFPHMWFHDSYASLFVEGGYPMLWTMLALVGIAGLGLLSRRRVVSDGLRAAEGALIVALVAAWQLGEVFFTAAVFFALGIAWYERFTAPTERSADLAE</sequence>
<feature type="transmembrane region" description="Helical" evidence="1">
    <location>
        <begin position="83"/>
        <end position="106"/>
    </location>
</feature>
<dbReference type="RefSeq" id="WP_182252382.1">
    <property type="nucleotide sequence ID" value="NZ_CP043732.1"/>
</dbReference>
<name>A0A7D8ACU0_9MICO</name>
<proteinExistence type="predicted"/>